<reference evidence="7" key="1">
    <citation type="journal article" date="2018" name="Algal Res.">
        <title>Characterization of plant carbon substrate utilization by Auxenochlorella protothecoides.</title>
        <authorList>
            <person name="Vogler B.W."/>
            <person name="Starkenburg S.R."/>
            <person name="Sudasinghe N."/>
            <person name="Schambach J.Y."/>
            <person name="Rollin J.A."/>
            <person name="Pattathil S."/>
            <person name="Barry A.N."/>
        </authorList>
    </citation>
    <scope>NUCLEOTIDE SEQUENCE [LARGE SCALE GENOMIC DNA]</scope>
    <source>
        <strain evidence="7">UTEX 25</strain>
    </source>
</reference>
<feature type="domain" description="C3H1-type" evidence="5">
    <location>
        <begin position="27"/>
        <end position="50"/>
    </location>
</feature>
<feature type="compositionally biased region" description="Basic and acidic residues" evidence="4">
    <location>
        <begin position="110"/>
        <end position="122"/>
    </location>
</feature>
<feature type="region of interest" description="Disordered" evidence="4">
    <location>
        <begin position="104"/>
        <end position="147"/>
    </location>
</feature>
<comment type="caution">
    <text evidence="6">The sequence shown here is derived from an EMBL/GenBank/DDBJ whole genome shotgun (WGS) entry which is preliminary data.</text>
</comment>
<name>A0A3M7L286_AUXPR</name>
<feature type="compositionally biased region" description="Polar residues" evidence="4">
    <location>
        <begin position="1"/>
        <end position="11"/>
    </location>
</feature>
<feature type="region of interest" description="Disordered" evidence="4">
    <location>
        <begin position="162"/>
        <end position="198"/>
    </location>
</feature>
<dbReference type="PANTHER" id="PTHR14493:SF50">
    <property type="entry name" value="RING FINGER PROTEIN UNKEMPT"/>
    <property type="match status" value="1"/>
</dbReference>
<dbReference type="EMBL" id="QOKY01000151">
    <property type="protein sequence ID" value="RMZ56184.1"/>
    <property type="molecule type" value="Genomic_DNA"/>
</dbReference>
<protein>
    <recommendedName>
        <fullName evidence="5">C3H1-type domain-containing protein</fullName>
    </recommendedName>
</protein>
<feature type="compositionally biased region" description="Low complexity" evidence="4">
    <location>
        <begin position="162"/>
        <end position="179"/>
    </location>
</feature>
<feature type="region of interest" description="Disordered" evidence="4">
    <location>
        <begin position="1"/>
        <end position="20"/>
    </location>
</feature>
<feature type="domain" description="C3H1-type" evidence="5">
    <location>
        <begin position="59"/>
        <end position="82"/>
    </location>
</feature>
<feature type="compositionally biased region" description="Low complexity" evidence="4">
    <location>
        <begin position="123"/>
        <end position="137"/>
    </location>
</feature>
<evidence type="ECO:0000313" key="7">
    <source>
        <dbReference type="Proteomes" id="UP000279271"/>
    </source>
</evidence>
<keyword evidence="2" id="KW-0863">Zinc-finger</keyword>
<keyword evidence="1" id="KW-0479">Metal-binding</keyword>
<evidence type="ECO:0000256" key="2">
    <source>
        <dbReference type="ARBA" id="ARBA00022771"/>
    </source>
</evidence>
<dbReference type="GO" id="GO:0008270">
    <property type="term" value="F:zinc ion binding"/>
    <property type="evidence" value="ECO:0007669"/>
    <property type="project" value="UniProtKB-KW"/>
</dbReference>
<evidence type="ECO:0000256" key="4">
    <source>
        <dbReference type="SAM" id="MobiDB-lite"/>
    </source>
</evidence>
<gene>
    <name evidence="6" type="ORF">APUTEX25_002374</name>
</gene>
<evidence type="ECO:0000259" key="5">
    <source>
        <dbReference type="SMART" id="SM00356"/>
    </source>
</evidence>
<accession>A0A3M7L286</accession>
<dbReference type="Gene3D" id="3.30.1370.210">
    <property type="match status" value="1"/>
</dbReference>
<evidence type="ECO:0000256" key="3">
    <source>
        <dbReference type="ARBA" id="ARBA00022833"/>
    </source>
</evidence>
<evidence type="ECO:0000256" key="1">
    <source>
        <dbReference type="ARBA" id="ARBA00022723"/>
    </source>
</evidence>
<organism evidence="6 7">
    <name type="scientific">Auxenochlorella protothecoides</name>
    <name type="common">Green microalga</name>
    <name type="synonym">Chlorella protothecoides</name>
    <dbReference type="NCBI Taxonomy" id="3075"/>
    <lineage>
        <taxon>Eukaryota</taxon>
        <taxon>Viridiplantae</taxon>
        <taxon>Chlorophyta</taxon>
        <taxon>core chlorophytes</taxon>
        <taxon>Trebouxiophyceae</taxon>
        <taxon>Chlorellales</taxon>
        <taxon>Chlorellaceae</taxon>
        <taxon>Auxenochlorella</taxon>
    </lineage>
</organism>
<dbReference type="SMART" id="SM00356">
    <property type="entry name" value="ZnF_C3H1"/>
    <property type="match status" value="2"/>
</dbReference>
<dbReference type="Proteomes" id="UP000279271">
    <property type="component" value="Unassembled WGS sequence"/>
</dbReference>
<dbReference type="InterPro" id="IPR000571">
    <property type="entry name" value="Znf_CCCH"/>
</dbReference>
<dbReference type="PANTHER" id="PTHR14493">
    <property type="entry name" value="UNKEMPT FAMILY MEMBER"/>
    <property type="match status" value="1"/>
</dbReference>
<dbReference type="InterPro" id="IPR045234">
    <property type="entry name" value="Unkempt-like"/>
</dbReference>
<keyword evidence="3" id="KW-0862">Zinc</keyword>
<evidence type="ECO:0000313" key="6">
    <source>
        <dbReference type="EMBL" id="RMZ56184.1"/>
    </source>
</evidence>
<sequence length="503" mass="51855">MTTVAQASTTGPEPAAEDENATYKSDAFRMQCMKDGQCPMRDHCPYAHNVFEYWLHPTRYRTQLCNDGGSCRRKICFFAHSLDELRVPAVKPFVSPEALAAAASAAGPGDSRRSSSSHHDSSGRPSLDSAASVASGQQAGGGAGPAGAQSLPSLVAVLDAARGQQAGRGGTPRAASWGGEEAGGGAGRQPRADPGLSAALGALQGSPGFDHQARGVVEVVASLLAQDRLAPAQASIILQQMLPSSTLELLHNALAATGAAAVQAPAYAPRAASLGSYQAAQEAQARAAAGGASEQARRSMEDSRYASLLQAYNSVERAYQVGYAPFLYQQQGSDAVPMDRDSWESSRTSYDQARARMSLDELDVVGQLNYGAALSMLQQQNAAAAAALAATQFGGGGASVPPLSPVPEGYPIVTRESDPGAFAGARGDGVERLSAEMQGLDFGPPAPQLVNAFSSSLFSGQTEDLHNKGRDLKPGSNPAAAAAVWAHLSSLQGGGMGPPSMHH</sequence>
<dbReference type="AlphaFoldDB" id="A0A3M7L286"/>
<proteinExistence type="predicted"/>